<proteinExistence type="predicted"/>
<dbReference type="Pfam" id="PF19851">
    <property type="entry name" value="DUF6326"/>
    <property type="match status" value="1"/>
</dbReference>
<keyword evidence="1" id="KW-0472">Membrane</keyword>
<gene>
    <name evidence="2" type="ORF">JIG36_34005</name>
</gene>
<protein>
    <submittedName>
        <fullName evidence="2">Uncharacterized protein</fullName>
    </submittedName>
</protein>
<evidence type="ECO:0000313" key="2">
    <source>
        <dbReference type="EMBL" id="MBM2620527.1"/>
    </source>
</evidence>
<reference evidence="2 3" key="1">
    <citation type="submission" date="2021-01" db="EMBL/GenBank/DDBJ databases">
        <title>Actinoplanes sp. nov. LDG1-06 isolated from lichen.</title>
        <authorList>
            <person name="Saeng-In P."/>
            <person name="Phongsopitanun W."/>
            <person name="Kanchanasin P."/>
            <person name="Yuki M."/>
            <person name="Kudo T."/>
            <person name="Ohkuma M."/>
            <person name="Tanasupawat S."/>
        </authorList>
    </citation>
    <scope>NUCLEOTIDE SEQUENCE [LARGE SCALE GENOMIC DNA]</scope>
    <source>
        <strain evidence="2 3">LDG1-06</strain>
    </source>
</reference>
<organism evidence="2 3">
    <name type="scientific">Paractinoplanes ovalisporus</name>
    <dbReference type="NCBI Taxonomy" id="2810368"/>
    <lineage>
        <taxon>Bacteria</taxon>
        <taxon>Bacillati</taxon>
        <taxon>Actinomycetota</taxon>
        <taxon>Actinomycetes</taxon>
        <taxon>Micromonosporales</taxon>
        <taxon>Micromonosporaceae</taxon>
        <taxon>Paractinoplanes</taxon>
    </lineage>
</organism>
<keyword evidence="3" id="KW-1185">Reference proteome</keyword>
<sequence>MTKLRDNKVDVKVVLGGLWVTTLLVFAYVDIFGFYRADLIHGVLAREVGGFAIDQMFLVLTTLYIVVAALMVPVSLLAPARTNRIANIAVSLFYVATAGASLIGETWAYYFVGILIQIALLLVITRVAWTWPRDARTDASMQYASEGKWPS</sequence>
<evidence type="ECO:0000256" key="1">
    <source>
        <dbReference type="SAM" id="Phobius"/>
    </source>
</evidence>
<dbReference type="InterPro" id="IPR046289">
    <property type="entry name" value="DUF6326"/>
</dbReference>
<accession>A0ABS2AL37</accession>
<feature type="transmembrane region" description="Helical" evidence="1">
    <location>
        <begin position="109"/>
        <end position="129"/>
    </location>
</feature>
<dbReference type="EMBL" id="JAENHP010000015">
    <property type="protein sequence ID" value="MBM2620527.1"/>
    <property type="molecule type" value="Genomic_DNA"/>
</dbReference>
<keyword evidence="1" id="KW-1133">Transmembrane helix</keyword>
<name>A0ABS2AL37_9ACTN</name>
<comment type="caution">
    <text evidence="2">The sequence shown here is derived from an EMBL/GenBank/DDBJ whole genome shotgun (WGS) entry which is preliminary data.</text>
</comment>
<dbReference type="Proteomes" id="UP000632138">
    <property type="component" value="Unassembled WGS sequence"/>
</dbReference>
<dbReference type="RefSeq" id="WP_203380513.1">
    <property type="nucleotide sequence ID" value="NZ_JAENHP010000015.1"/>
</dbReference>
<feature type="transmembrane region" description="Helical" evidence="1">
    <location>
        <begin position="55"/>
        <end position="78"/>
    </location>
</feature>
<keyword evidence="1" id="KW-0812">Transmembrane</keyword>
<feature type="transmembrane region" description="Helical" evidence="1">
    <location>
        <begin position="85"/>
        <end position="103"/>
    </location>
</feature>
<evidence type="ECO:0000313" key="3">
    <source>
        <dbReference type="Proteomes" id="UP000632138"/>
    </source>
</evidence>
<feature type="transmembrane region" description="Helical" evidence="1">
    <location>
        <begin position="12"/>
        <end position="35"/>
    </location>
</feature>